<evidence type="ECO:0000313" key="10">
    <source>
        <dbReference type="EMBL" id="SFG68471.1"/>
    </source>
</evidence>
<dbReference type="NCBIfam" id="TIGR04085">
    <property type="entry name" value="rSAM_more_4Fe4S"/>
    <property type="match status" value="1"/>
</dbReference>
<dbReference type="SUPFAM" id="SSF102114">
    <property type="entry name" value="Radical SAM enzymes"/>
    <property type="match status" value="1"/>
</dbReference>
<evidence type="ECO:0000256" key="1">
    <source>
        <dbReference type="ARBA" id="ARBA00022485"/>
    </source>
</evidence>
<dbReference type="GO" id="GO:0009975">
    <property type="term" value="F:cyclase activity"/>
    <property type="evidence" value="ECO:0007669"/>
    <property type="project" value="UniProtKB-UniRule"/>
</dbReference>
<dbReference type="GO" id="GO:0051539">
    <property type="term" value="F:4 iron, 4 sulfur cluster binding"/>
    <property type="evidence" value="ECO:0007669"/>
    <property type="project" value="UniProtKB-KW"/>
</dbReference>
<dbReference type="PROSITE" id="PS51918">
    <property type="entry name" value="RADICAL_SAM"/>
    <property type="match status" value="1"/>
</dbReference>
<comment type="similarity">
    <text evidence="8">Belongs to the radical SAM superfamily. PqqE family.</text>
</comment>
<comment type="cofactor">
    <cofactor evidence="8">
        <name>[4Fe-4S] cluster</name>
        <dbReference type="ChEBI" id="CHEBI:49883"/>
    </cofactor>
    <text evidence="8">Binds 1 [4Fe-4S] cluster. The cluster is coordinated with 3 cysteines and an exchangeable S-adenosyl-L-methionine.</text>
</comment>
<evidence type="ECO:0000313" key="11">
    <source>
        <dbReference type="Proteomes" id="UP000199229"/>
    </source>
</evidence>
<dbReference type="Proteomes" id="UP000199229">
    <property type="component" value="Unassembled WGS sequence"/>
</dbReference>
<comment type="subunit">
    <text evidence="8">Interacts with PqqD. The interaction is necessary for activity of PqqE.</text>
</comment>
<dbReference type="Pfam" id="PF13186">
    <property type="entry name" value="SPASM"/>
    <property type="match status" value="1"/>
</dbReference>
<dbReference type="InterPro" id="IPR050377">
    <property type="entry name" value="Radical_SAM_PqqE_MftC-like"/>
</dbReference>
<keyword evidence="1 8" id="KW-0004">4Fe-4S</keyword>
<reference evidence="11" key="1">
    <citation type="submission" date="2016-10" db="EMBL/GenBank/DDBJ databases">
        <authorList>
            <person name="Varghese N."/>
            <person name="Submissions S."/>
        </authorList>
    </citation>
    <scope>NUCLEOTIDE SEQUENCE [LARGE SCALE GENOMIC DNA]</scope>
    <source>
        <strain evidence="11">Gh-105</strain>
    </source>
</reference>
<keyword evidence="3 8" id="KW-0479">Metal-binding</keyword>
<dbReference type="PANTHER" id="PTHR11228:SF7">
    <property type="entry name" value="PQQA PEPTIDE CYCLASE"/>
    <property type="match status" value="1"/>
</dbReference>
<dbReference type="CDD" id="cd01335">
    <property type="entry name" value="Radical_SAM"/>
    <property type="match status" value="1"/>
</dbReference>
<dbReference type="OrthoDB" id="9792276at2"/>
<dbReference type="SFLD" id="SFLDG01386">
    <property type="entry name" value="main_SPASM_domain-containing"/>
    <property type="match status" value="1"/>
</dbReference>
<dbReference type="SFLD" id="SFLDF00280">
    <property type="entry name" value="coenzyme_PQQ_synthesis_protein"/>
    <property type="match status" value="1"/>
</dbReference>
<dbReference type="UniPathway" id="UPA00539"/>
<keyword evidence="2 8" id="KW-0949">S-adenosyl-L-methionine</keyword>
<keyword evidence="5 8" id="KW-0560">Oxidoreductase</keyword>
<evidence type="ECO:0000259" key="9">
    <source>
        <dbReference type="PROSITE" id="PS51918"/>
    </source>
</evidence>
<evidence type="ECO:0000256" key="3">
    <source>
        <dbReference type="ARBA" id="ARBA00022723"/>
    </source>
</evidence>
<dbReference type="GO" id="GO:0005506">
    <property type="term" value="F:iron ion binding"/>
    <property type="evidence" value="ECO:0007669"/>
    <property type="project" value="UniProtKB-UniRule"/>
</dbReference>
<feature type="binding site" evidence="8">
    <location>
        <position position="25"/>
    </location>
    <ligand>
        <name>[4Fe-4S] cluster</name>
        <dbReference type="ChEBI" id="CHEBI:49883"/>
        <note>4Fe-4S-S-AdoMet</note>
    </ligand>
</feature>
<dbReference type="InterPro" id="IPR011843">
    <property type="entry name" value="PQQ_synth_PqqE_bac"/>
</dbReference>
<dbReference type="SFLD" id="SFLDG01067">
    <property type="entry name" value="SPASM/twitch_domain_containing"/>
    <property type="match status" value="1"/>
</dbReference>
<feature type="domain" description="Radical SAM core" evidence="9">
    <location>
        <begin position="11"/>
        <end position="223"/>
    </location>
</feature>
<comment type="catalytic activity">
    <reaction evidence="8">
        <text>[PQQ precursor protein] + S-adenosyl-L-methionine = E-Y cross-linked-[PQQ precursor protein] + 5'-deoxyadenosine + L-methionine + H(+)</text>
        <dbReference type="Rhea" id="RHEA:56836"/>
        <dbReference type="Rhea" id="RHEA-COMP:14800"/>
        <dbReference type="Rhea" id="RHEA-COMP:14801"/>
        <dbReference type="ChEBI" id="CHEBI:15378"/>
        <dbReference type="ChEBI" id="CHEBI:17319"/>
        <dbReference type="ChEBI" id="CHEBI:57844"/>
        <dbReference type="ChEBI" id="CHEBI:59789"/>
        <dbReference type="ChEBI" id="CHEBI:141026"/>
        <dbReference type="ChEBI" id="CHEBI:141027"/>
        <dbReference type="EC" id="1.21.98.4"/>
    </reaction>
</comment>
<dbReference type="GO" id="GO:0016491">
    <property type="term" value="F:oxidoreductase activity"/>
    <property type="evidence" value="ECO:0007669"/>
    <property type="project" value="UniProtKB-KW"/>
</dbReference>
<dbReference type="GO" id="GO:1904047">
    <property type="term" value="F:S-adenosyl-L-methionine binding"/>
    <property type="evidence" value="ECO:0007669"/>
    <property type="project" value="UniProtKB-UniRule"/>
</dbReference>
<dbReference type="EMBL" id="FOPM01000008">
    <property type="protein sequence ID" value="SFG68471.1"/>
    <property type="molecule type" value="Genomic_DNA"/>
</dbReference>
<dbReference type="RefSeq" id="WP_091970987.1">
    <property type="nucleotide sequence ID" value="NZ_FOPM01000008.1"/>
</dbReference>
<evidence type="ECO:0000256" key="4">
    <source>
        <dbReference type="ARBA" id="ARBA00022905"/>
    </source>
</evidence>
<dbReference type="EC" id="1.21.98.4" evidence="8"/>
<evidence type="ECO:0000256" key="5">
    <source>
        <dbReference type="ARBA" id="ARBA00023002"/>
    </source>
</evidence>
<comment type="pathway">
    <text evidence="8">Cofactor biosynthesis; pyrroloquinoline quinone biosynthesis.</text>
</comment>
<dbReference type="Pfam" id="PF04055">
    <property type="entry name" value="Radical_SAM"/>
    <property type="match status" value="1"/>
</dbReference>
<gene>
    <name evidence="8" type="primary">pqqE</name>
    <name evidence="10" type="ORF">SAMN05192565_10837</name>
</gene>
<accession>A0A1I2U1M2</accession>
<organism evidence="10 11">
    <name type="scientific">Methylobacterium gossipiicola</name>
    <dbReference type="NCBI Taxonomy" id="582675"/>
    <lineage>
        <taxon>Bacteria</taxon>
        <taxon>Pseudomonadati</taxon>
        <taxon>Pseudomonadota</taxon>
        <taxon>Alphaproteobacteria</taxon>
        <taxon>Hyphomicrobiales</taxon>
        <taxon>Methylobacteriaceae</taxon>
        <taxon>Methylobacterium</taxon>
    </lineage>
</organism>
<evidence type="ECO:0000256" key="6">
    <source>
        <dbReference type="ARBA" id="ARBA00023004"/>
    </source>
</evidence>
<keyword evidence="7 8" id="KW-0411">Iron-sulfur</keyword>
<dbReference type="InterPro" id="IPR058240">
    <property type="entry name" value="rSAM_sf"/>
</dbReference>
<comment type="function">
    <text evidence="8">Catalyzes the cross-linking of a glutamate residue and a tyrosine residue in the PqqA protein as part of the biosynthesis of pyrroloquinoline quinone (PQQ).</text>
</comment>
<keyword evidence="6 8" id="KW-0408">Iron</keyword>
<evidence type="ECO:0000256" key="7">
    <source>
        <dbReference type="ARBA" id="ARBA00023014"/>
    </source>
</evidence>
<dbReference type="Gene3D" id="3.20.20.70">
    <property type="entry name" value="Aldolase class I"/>
    <property type="match status" value="1"/>
</dbReference>
<dbReference type="GO" id="GO:0018189">
    <property type="term" value="P:pyrroloquinoline quinone biosynthetic process"/>
    <property type="evidence" value="ECO:0007669"/>
    <property type="project" value="UniProtKB-UniRule"/>
</dbReference>
<dbReference type="SFLD" id="SFLDS00029">
    <property type="entry name" value="Radical_SAM"/>
    <property type="match status" value="1"/>
</dbReference>
<dbReference type="PROSITE" id="PS01305">
    <property type="entry name" value="MOAA_NIFB_PQQE"/>
    <property type="match status" value="1"/>
</dbReference>
<dbReference type="InterPro" id="IPR000385">
    <property type="entry name" value="MoaA_NifB_PqqE_Fe-S-bd_CS"/>
</dbReference>
<keyword evidence="11" id="KW-1185">Reference proteome</keyword>
<dbReference type="InterPro" id="IPR017200">
    <property type="entry name" value="PqqE-like"/>
</dbReference>
<protein>
    <recommendedName>
        <fullName evidence="8">PqqA peptide cyclase</fullName>
        <ecNumber evidence="8">1.21.98.4</ecNumber>
    </recommendedName>
    <alternativeName>
        <fullName evidence="8">Coenzyme PQQ synthesis protein E</fullName>
    </alternativeName>
</protein>
<feature type="binding site" evidence="8">
    <location>
        <position position="32"/>
    </location>
    <ligand>
        <name>[4Fe-4S] cluster</name>
        <dbReference type="ChEBI" id="CHEBI:49883"/>
        <note>4Fe-4S-S-AdoMet</note>
    </ligand>
</feature>
<dbReference type="PIRSF" id="PIRSF037420">
    <property type="entry name" value="PQQ_syn_pqqE"/>
    <property type="match status" value="1"/>
</dbReference>
<dbReference type="STRING" id="582675.SAMN05192565_10837"/>
<dbReference type="CDD" id="cd21119">
    <property type="entry name" value="SPASM_PqqE"/>
    <property type="match status" value="1"/>
</dbReference>
<evidence type="ECO:0000256" key="8">
    <source>
        <dbReference type="HAMAP-Rule" id="MF_00660"/>
    </source>
</evidence>
<sequence length="385" mass="41775">MNAITPNAPALPAPVGLLAELTHRCPLRCPYCSNPLELDRRSGELDTATWQRVLTEAAALGVLHVHLSGGEPTARNDIVEITQTCAKLGLYSNLITSGVGGALAKLDALYDVGLDHVQLSVQGVDAANAEKIGGLKNAQPQKFAFAERVTQLGLPLTLNSVIHRGNIHEVEGFIDLAVTLGAKRLEVAHTQYYGWAYVNRAALMPNKAEVDRSIRIVEAARERLKGQLVIDLVVPDYYAKYPKACAGGWGRKLMNVTPAGKVLPCHAAETIKQLEFWYVTDHSLGDIWANSPAFTAYRGTDWMQEPCRSCDRREKDWGGCRCQALALAGDAAATDPACSLSPLHAKVRDLATEEAAETPPDYTYRTIGSNVQSNVRSPLNEEAPL</sequence>
<name>A0A1I2U1M2_9HYPH</name>
<feature type="binding site" evidence="8">
    <location>
        <position position="29"/>
    </location>
    <ligand>
        <name>[4Fe-4S] cluster</name>
        <dbReference type="ChEBI" id="CHEBI:49883"/>
        <note>4Fe-4S-S-AdoMet</note>
    </ligand>
</feature>
<dbReference type="AlphaFoldDB" id="A0A1I2U1M2"/>
<dbReference type="HAMAP" id="MF_00660">
    <property type="entry name" value="PqqE"/>
    <property type="match status" value="1"/>
</dbReference>
<dbReference type="NCBIfam" id="TIGR02109">
    <property type="entry name" value="PQQ_syn_pqqE"/>
    <property type="match status" value="1"/>
</dbReference>
<evidence type="ECO:0000256" key="2">
    <source>
        <dbReference type="ARBA" id="ARBA00022691"/>
    </source>
</evidence>
<proteinExistence type="inferred from homology"/>
<dbReference type="InterPro" id="IPR007197">
    <property type="entry name" value="rSAM"/>
</dbReference>
<keyword evidence="4 8" id="KW-0884">PQQ biosynthesis</keyword>
<dbReference type="InterPro" id="IPR023885">
    <property type="entry name" value="4Fe4S-binding_SPASM_dom"/>
</dbReference>
<dbReference type="InterPro" id="IPR013785">
    <property type="entry name" value="Aldolase_TIM"/>
</dbReference>
<dbReference type="PANTHER" id="PTHR11228">
    <property type="entry name" value="RADICAL SAM DOMAIN PROTEIN"/>
    <property type="match status" value="1"/>
</dbReference>